<reference evidence="2" key="1">
    <citation type="submission" date="2020-08" db="EMBL/GenBank/DDBJ databases">
        <title>Genome public.</title>
        <authorList>
            <person name="Liu C."/>
            <person name="Sun Q."/>
        </authorList>
    </citation>
    <scope>NUCLEOTIDE SEQUENCE</scope>
    <source>
        <strain evidence="2">BX12</strain>
    </source>
</reference>
<gene>
    <name evidence="2" type="ORF">H9L42_12615</name>
</gene>
<dbReference type="Proteomes" id="UP000602647">
    <property type="component" value="Unassembled WGS sequence"/>
</dbReference>
<keyword evidence="3" id="KW-1185">Reference proteome</keyword>
<accession>A0A923NLD5</accession>
<dbReference type="RefSeq" id="WP_187303760.1">
    <property type="nucleotide sequence ID" value="NZ_JACRYT010000016.1"/>
</dbReference>
<feature type="compositionally biased region" description="Basic and acidic residues" evidence="1">
    <location>
        <begin position="92"/>
        <end position="114"/>
    </location>
</feature>
<proteinExistence type="predicted"/>
<feature type="compositionally biased region" description="Low complexity" evidence="1">
    <location>
        <begin position="73"/>
        <end position="82"/>
    </location>
</feature>
<evidence type="ECO:0000256" key="1">
    <source>
        <dbReference type="SAM" id="MobiDB-lite"/>
    </source>
</evidence>
<comment type="caution">
    <text evidence="2">The sequence shown here is derived from an EMBL/GenBank/DDBJ whole genome shotgun (WGS) entry which is preliminary data.</text>
</comment>
<organism evidence="2 3">
    <name type="scientific">Zhenpiania hominis</name>
    <dbReference type="NCBI Taxonomy" id="2763644"/>
    <lineage>
        <taxon>Bacteria</taxon>
        <taxon>Bacillati</taxon>
        <taxon>Bacillota</taxon>
        <taxon>Clostridia</taxon>
        <taxon>Peptostreptococcales</taxon>
        <taxon>Anaerovoracaceae</taxon>
        <taxon>Zhenpiania</taxon>
    </lineage>
</organism>
<dbReference type="EMBL" id="JACRYT010000016">
    <property type="protein sequence ID" value="MBC6680664.1"/>
    <property type="molecule type" value="Genomic_DNA"/>
</dbReference>
<evidence type="ECO:0000313" key="2">
    <source>
        <dbReference type="EMBL" id="MBC6680664.1"/>
    </source>
</evidence>
<protein>
    <submittedName>
        <fullName evidence="2">Uncharacterized protein</fullName>
    </submittedName>
</protein>
<sequence>MTIIMLLLLAVIILLLIAVLILWQRRVGQQYDSIQELKEQLTELEGTLKEIKTRQSEFLQTWVDMRIEEREAAAAQRAEQAAGSYKEEDAEQNSKEQLREESGLETGTKSRQENTTEMESDLEFELPAGDGQNEAGGNSEGRSRVPTSSYNIGKSGKMYTEEELELLIKE</sequence>
<name>A0A923NLD5_9FIRM</name>
<feature type="region of interest" description="Disordered" evidence="1">
    <location>
        <begin position="73"/>
        <end position="158"/>
    </location>
</feature>
<evidence type="ECO:0000313" key="3">
    <source>
        <dbReference type="Proteomes" id="UP000602647"/>
    </source>
</evidence>
<dbReference type="AlphaFoldDB" id="A0A923NLD5"/>